<evidence type="ECO:0000313" key="2">
    <source>
        <dbReference type="EMBL" id="ART31685.1"/>
    </source>
</evidence>
<evidence type="ECO:0000256" key="1">
    <source>
        <dbReference type="SAM" id="MobiDB-lite"/>
    </source>
</evidence>
<organism evidence="2">
    <name type="scientific">Utricularia reniformis</name>
    <dbReference type="NCBI Taxonomy" id="192314"/>
    <lineage>
        <taxon>Eukaryota</taxon>
        <taxon>Viridiplantae</taxon>
        <taxon>Streptophyta</taxon>
        <taxon>Embryophyta</taxon>
        <taxon>Tracheophyta</taxon>
        <taxon>Spermatophyta</taxon>
        <taxon>Magnoliopsida</taxon>
        <taxon>eudicotyledons</taxon>
        <taxon>Gunneridae</taxon>
        <taxon>Pentapetalae</taxon>
        <taxon>asterids</taxon>
        <taxon>lamiids</taxon>
        <taxon>Lamiales</taxon>
        <taxon>Lentibulariaceae</taxon>
        <taxon>Utricularia</taxon>
    </lineage>
</organism>
<proteinExistence type="predicted"/>
<geneLocation type="mitochondrion" evidence="2"/>
<feature type="region of interest" description="Disordered" evidence="1">
    <location>
        <begin position="36"/>
        <end position="64"/>
    </location>
</feature>
<reference evidence="2" key="1">
    <citation type="submission" date="2017-03" db="EMBL/GenBank/DDBJ databases">
        <title>The mitochondrial genome of the carnivorous plant Utricularia reniformis (Lentibulariaceae): structure, comparative analysis and evolutionary landmarks.</title>
        <authorList>
            <person name="Silva S.R."/>
            <person name="Alvarenga D.O."/>
            <person name="Michael T.P."/>
            <person name="Miranda V.F.O."/>
            <person name="Varani A.M."/>
        </authorList>
    </citation>
    <scope>NUCLEOTIDE SEQUENCE</scope>
</reference>
<name>A0A1Y0B2L3_9LAMI</name>
<dbReference type="AlphaFoldDB" id="A0A1Y0B2L3"/>
<accession>A0A1Y0B2L3</accession>
<dbReference type="EMBL" id="KY774314">
    <property type="protein sequence ID" value="ART31685.1"/>
    <property type="molecule type" value="Genomic_DNA"/>
</dbReference>
<feature type="compositionally biased region" description="Basic and acidic residues" evidence="1">
    <location>
        <begin position="54"/>
        <end position="64"/>
    </location>
</feature>
<keyword evidence="2" id="KW-0496">Mitochondrion</keyword>
<gene>
    <name evidence="2" type="ORF">AEK19_MT1494</name>
</gene>
<sequence>MRIQIGSPVALYSNGGFRSLSIPFTASLSAHPCPETSAGCKSKSCPVPRNNRNNQERRQAQEKG</sequence>
<protein>
    <submittedName>
        <fullName evidence="2">Uncharacterized protein</fullName>
    </submittedName>
</protein>